<evidence type="ECO:0000256" key="6">
    <source>
        <dbReference type="ARBA" id="ARBA00023136"/>
    </source>
</evidence>
<gene>
    <name evidence="8" type="ORF">METZ01_LOCUS897</name>
</gene>
<evidence type="ECO:0000256" key="7">
    <source>
        <dbReference type="SAM" id="Phobius"/>
    </source>
</evidence>
<evidence type="ECO:0000256" key="4">
    <source>
        <dbReference type="ARBA" id="ARBA00022692"/>
    </source>
</evidence>
<comment type="similarity">
    <text evidence="2">Belongs to the complex I subunit 3 family.</text>
</comment>
<evidence type="ECO:0000313" key="8">
    <source>
        <dbReference type="EMBL" id="SUZ48043.1"/>
    </source>
</evidence>
<sequence length="153" mass="17525">VLAKSRIDIMYRDFGTVLIFAMLAIVLVYVPLFIQSLVAPSQKTPDKLDNYECGEEPEGSAWVQFNIRFYVIALIFLIFDVEVVFLFPWAMVFKDMGMVAFVEMGIFLLILIVGLAYVWKKGDLDWVKYNVKYGRGRYRQKASQTEGEAVGSI</sequence>
<keyword evidence="6 7" id="KW-0472">Membrane</keyword>
<reference evidence="8" key="1">
    <citation type="submission" date="2018-05" db="EMBL/GenBank/DDBJ databases">
        <authorList>
            <person name="Lanie J.A."/>
            <person name="Ng W.-L."/>
            <person name="Kazmierczak K.M."/>
            <person name="Andrzejewski T.M."/>
            <person name="Davidsen T.M."/>
            <person name="Wayne K.J."/>
            <person name="Tettelin H."/>
            <person name="Glass J.I."/>
            <person name="Rusch D."/>
            <person name="Podicherti R."/>
            <person name="Tsui H.-C.T."/>
            <person name="Winkler M.E."/>
        </authorList>
    </citation>
    <scope>NUCLEOTIDE SEQUENCE</scope>
</reference>
<dbReference type="HAMAP" id="MF_01394">
    <property type="entry name" value="NDH1_NuoA"/>
    <property type="match status" value="1"/>
</dbReference>
<feature type="transmembrane region" description="Helical" evidence="7">
    <location>
        <begin position="99"/>
        <end position="119"/>
    </location>
</feature>
<accession>A0A381N334</accession>
<proteinExistence type="inferred from homology"/>
<dbReference type="PANTHER" id="PTHR11058">
    <property type="entry name" value="NADH-UBIQUINONE OXIDOREDUCTASE CHAIN 3"/>
    <property type="match status" value="1"/>
</dbReference>
<evidence type="ECO:0000256" key="3">
    <source>
        <dbReference type="ARBA" id="ARBA00022448"/>
    </source>
</evidence>
<dbReference type="EMBL" id="UINC01000048">
    <property type="protein sequence ID" value="SUZ48043.1"/>
    <property type="molecule type" value="Genomic_DNA"/>
</dbReference>
<dbReference type="AlphaFoldDB" id="A0A381N334"/>
<dbReference type="InterPro" id="IPR038430">
    <property type="entry name" value="NDAH_ubi_oxred_su3_sf"/>
</dbReference>
<evidence type="ECO:0008006" key="9">
    <source>
        <dbReference type="Google" id="ProtNLM"/>
    </source>
</evidence>
<feature type="non-terminal residue" evidence="8">
    <location>
        <position position="1"/>
    </location>
</feature>
<feature type="transmembrane region" description="Helical" evidence="7">
    <location>
        <begin position="67"/>
        <end position="87"/>
    </location>
</feature>
<name>A0A381N334_9ZZZZ</name>
<evidence type="ECO:0000256" key="2">
    <source>
        <dbReference type="ARBA" id="ARBA00008472"/>
    </source>
</evidence>
<keyword evidence="3" id="KW-0813">Transport</keyword>
<keyword evidence="4 7" id="KW-0812">Transmembrane</keyword>
<dbReference type="GO" id="GO:0016651">
    <property type="term" value="F:oxidoreductase activity, acting on NAD(P)H"/>
    <property type="evidence" value="ECO:0007669"/>
    <property type="project" value="InterPro"/>
</dbReference>
<dbReference type="PANTHER" id="PTHR11058:SF9">
    <property type="entry name" value="NADH-UBIQUINONE OXIDOREDUCTASE CHAIN 3"/>
    <property type="match status" value="1"/>
</dbReference>
<dbReference type="InterPro" id="IPR000440">
    <property type="entry name" value="NADH_UbQ/plastoQ_OxRdtase_su3"/>
</dbReference>
<dbReference type="Gene3D" id="1.20.58.1610">
    <property type="entry name" value="NADH:ubiquinone/plastoquinone oxidoreductase, chain 3"/>
    <property type="match status" value="1"/>
</dbReference>
<protein>
    <recommendedName>
        <fullName evidence="9">NADH-quinone oxidoreductase subunit</fullName>
    </recommendedName>
</protein>
<dbReference type="GO" id="GO:0008137">
    <property type="term" value="F:NADH dehydrogenase (ubiquinone) activity"/>
    <property type="evidence" value="ECO:0007669"/>
    <property type="project" value="InterPro"/>
</dbReference>
<dbReference type="GO" id="GO:0030964">
    <property type="term" value="C:NADH dehydrogenase complex"/>
    <property type="evidence" value="ECO:0007669"/>
    <property type="project" value="TreeGrafter"/>
</dbReference>
<comment type="subcellular location">
    <subcellularLocation>
        <location evidence="1">Membrane</location>
        <topology evidence="1">Multi-pass membrane protein</topology>
    </subcellularLocation>
</comment>
<feature type="transmembrane region" description="Helical" evidence="7">
    <location>
        <begin position="14"/>
        <end position="34"/>
    </location>
</feature>
<dbReference type="InterPro" id="IPR023043">
    <property type="entry name" value="NAD(P)H_OxRDtase_bac/plastid"/>
</dbReference>
<evidence type="ECO:0000256" key="5">
    <source>
        <dbReference type="ARBA" id="ARBA00022989"/>
    </source>
</evidence>
<evidence type="ECO:0000256" key="1">
    <source>
        <dbReference type="ARBA" id="ARBA00004141"/>
    </source>
</evidence>
<keyword evidence="5 7" id="KW-1133">Transmembrane helix</keyword>
<organism evidence="8">
    <name type="scientific">marine metagenome</name>
    <dbReference type="NCBI Taxonomy" id="408172"/>
    <lineage>
        <taxon>unclassified sequences</taxon>
        <taxon>metagenomes</taxon>
        <taxon>ecological metagenomes</taxon>
    </lineage>
</organism>
<dbReference type="Pfam" id="PF00507">
    <property type="entry name" value="Oxidored_q4"/>
    <property type="match status" value="1"/>
</dbReference>